<evidence type="ECO:0000256" key="5">
    <source>
        <dbReference type="ARBA" id="ARBA00023015"/>
    </source>
</evidence>
<protein>
    <recommendedName>
        <fullName evidence="9">Transcriptional regulatory protein</fullName>
    </recommendedName>
</protein>
<evidence type="ECO:0000313" key="13">
    <source>
        <dbReference type="EMBL" id="MFC4829786.1"/>
    </source>
</evidence>
<evidence type="ECO:0000256" key="10">
    <source>
        <dbReference type="PROSITE-ProRule" id="PRU00169"/>
    </source>
</evidence>
<dbReference type="RefSeq" id="WP_204393763.1">
    <property type="nucleotide sequence ID" value="NZ_JAFBBW010000001.1"/>
</dbReference>
<gene>
    <name evidence="13" type="ORF">ACFPER_13345</name>
</gene>
<keyword evidence="3 10" id="KW-0597">Phosphoprotein</keyword>
<dbReference type="SMART" id="SM00448">
    <property type="entry name" value="REC"/>
    <property type="match status" value="1"/>
</dbReference>
<keyword evidence="2 9" id="KW-0963">Cytoplasm</keyword>
<keyword evidence="14" id="KW-1185">Reference proteome</keyword>
<sequence>MNDIRVVIVDDDFAVAQVNRAFVDAQPGFTVVAEAHTGEAALAAVGRHRPHLVLLDVYLPDLGGLDVLRRLRAAGDDVEVIAVTAARDLETVRRARLLGVRHYLVKPFSGTSLVERLDEVRRGIVADRSAPSAALDQHGIDRVLGTATATARRVALPKGLSPASLERVAAGLAACPADASATEIAEALGMSRVSARRYLEHLVASGAAEVAPRYGSAGRPEHRYRMPRGGRA</sequence>
<evidence type="ECO:0000256" key="8">
    <source>
        <dbReference type="ARBA" id="ARBA00023163"/>
    </source>
</evidence>
<dbReference type="Proteomes" id="UP001595960">
    <property type="component" value="Unassembled WGS sequence"/>
</dbReference>
<evidence type="ECO:0000313" key="14">
    <source>
        <dbReference type="Proteomes" id="UP001595960"/>
    </source>
</evidence>
<dbReference type="EMBL" id="JBHSJC010000001">
    <property type="protein sequence ID" value="MFC4829786.1"/>
    <property type="molecule type" value="Genomic_DNA"/>
</dbReference>
<dbReference type="Pfam" id="PF09339">
    <property type="entry name" value="HTH_IclR"/>
    <property type="match status" value="1"/>
</dbReference>
<dbReference type="Pfam" id="PF00072">
    <property type="entry name" value="Response_reg"/>
    <property type="match status" value="1"/>
</dbReference>
<proteinExistence type="predicted"/>
<organism evidence="13 14">
    <name type="scientific">Agromyces aurantiacus</name>
    <dbReference type="NCBI Taxonomy" id="165814"/>
    <lineage>
        <taxon>Bacteria</taxon>
        <taxon>Bacillati</taxon>
        <taxon>Actinomycetota</taxon>
        <taxon>Actinomycetes</taxon>
        <taxon>Micrococcales</taxon>
        <taxon>Microbacteriaceae</taxon>
        <taxon>Agromyces</taxon>
    </lineage>
</organism>
<dbReference type="InterPro" id="IPR051271">
    <property type="entry name" value="2C-system_Tx_regulators"/>
</dbReference>
<evidence type="ECO:0000256" key="6">
    <source>
        <dbReference type="ARBA" id="ARBA00023125"/>
    </source>
</evidence>
<dbReference type="SUPFAM" id="SSF52172">
    <property type="entry name" value="CheY-like"/>
    <property type="match status" value="1"/>
</dbReference>
<dbReference type="PANTHER" id="PTHR45526:SF1">
    <property type="entry name" value="TRANSCRIPTIONAL REGULATORY PROTEIN DCUR-RELATED"/>
    <property type="match status" value="1"/>
</dbReference>
<evidence type="ECO:0000256" key="3">
    <source>
        <dbReference type="ARBA" id="ARBA00022553"/>
    </source>
</evidence>
<evidence type="ECO:0000256" key="4">
    <source>
        <dbReference type="ARBA" id="ARBA00023012"/>
    </source>
</evidence>
<dbReference type="SUPFAM" id="SSF46785">
    <property type="entry name" value="Winged helix' DNA-binding domain"/>
    <property type="match status" value="1"/>
</dbReference>
<dbReference type="InterPro" id="IPR005471">
    <property type="entry name" value="Tscrpt_reg_IclR_N"/>
</dbReference>
<dbReference type="InterPro" id="IPR001789">
    <property type="entry name" value="Sig_transdc_resp-reg_receiver"/>
</dbReference>
<dbReference type="InterPro" id="IPR024187">
    <property type="entry name" value="Sig_transdc_resp-reg_cit/mal"/>
</dbReference>
<name>A0ABV9R6K8_9MICO</name>
<evidence type="ECO:0000256" key="7">
    <source>
        <dbReference type="ARBA" id="ARBA00023159"/>
    </source>
</evidence>
<feature type="domain" description="Response regulatory" evidence="12">
    <location>
        <begin position="5"/>
        <end position="121"/>
    </location>
</feature>
<keyword evidence="6 9" id="KW-0238">DNA-binding</keyword>
<evidence type="ECO:0000256" key="11">
    <source>
        <dbReference type="SAM" id="MobiDB-lite"/>
    </source>
</evidence>
<comment type="subcellular location">
    <subcellularLocation>
        <location evidence="1 9">Cytoplasm</location>
    </subcellularLocation>
</comment>
<keyword evidence="4 9" id="KW-0902">Two-component regulatory system</keyword>
<evidence type="ECO:0000259" key="12">
    <source>
        <dbReference type="PROSITE" id="PS50110"/>
    </source>
</evidence>
<keyword evidence="5 9" id="KW-0805">Transcription regulation</keyword>
<feature type="modified residue" description="4-aspartylphosphate" evidence="10">
    <location>
        <position position="56"/>
    </location>
</feature>
<dbReference type="PANTHER" id="PTHR45526">
    <property type="entry name" value="TRANSCRIPTIONAL REGULATORY PROTEIN DPIA"/>
    <property type="match status" value="1"/>
</dbReference>
<dbReference type="InterPro" id="IPR036390">
    <property type="entry name" value="WH_DNA-bd_sf"/>
</dbReference>
<comment type="caution">
    <text evidence="13">The sequence shown here is derived from an EMBL/GenBank/DDBJ whole genome shotgun (WGS) entry which is preliminary data.</text>
</comment>
<evidence type="ECO:0000256" key="1">
    <source>
        <dbReference type="ARBA" id="ARBA00004496"/>
    </source>
</evidence>
<dbReference type="PROSITE" id="PS50110">
    <property type="entry name" value="RESPONSE_REGULATORY"/>
    <property type="match status" value="1"/>
</dbReference>
<dbReference type="Gene3D" id="3.40.50.2300">
    <property type="match status" value="1"/>
</dbReference>
<evidence type="ECO:0000256" key="9">
    <source>
        <dbReference type="PIRNR" id="PIRNR006171"/>
    </source>
</evidence>
<dbReference type="PIRSF" id="PIRSF006171">
    <property type="entry name" value="RR_citrat_malat"/>
    <property type="match status" value="1"/>
</dbReference>
<dbReference type="InterPro" id="IPR011006">
    <property type="entry name" value="CheY-like_superfamily"/>
</dbReference>
<evidence type="ECO:0000256" key="2">
    <source>
        <dbReference type="ARBA" id="ARBA00022490"/>
    </source>
</evidence>
<keyword evidence="8 9" id="KW-0804">Transcription</keyword>
<feature type="region of interest" description="Disordered" evidence="11">
    <location>
        <begin position="212"/>
        <end position="232"/>
    </location>
</feature>
<keyword evidence="7 9" id="KW-0010">Activator</keyword>
<accession>A0ABV9R6K8</accession>
<reference evidence="14" key="1">
    <citation type="journal article" date="2019" name="Int. J. Syst. Evol. Microbiol.">
        <title>The Global Catalogue of Microorganisms (GCM) 10K type strain sequencing project: providing services to taxonomists for standard genome sequencing and annotation.</title>
        <authorList>
            <consortium name="The Broad Institute Genomics Platform"/>
            <consortium name="The Broad Institute Genome Sequencing Center for Infectious Disease"/>
            <person name="Wu L."/>
            <person name="Ma J."/>
        </authorList>
    </citation>
    <scope>NUCLEOTIDE SEQUENCE [LARGE SCALE GENOMIC DNA]</scope>
    <source>
        <strain evidence="14">CGMCC 1.12192</strain>
    </source>
</reference>